<dbReference type="RefSeq" id="WP_119857765.1">
    <property type="nucleotide sequence ID" value="NZ_QYYD01000017.1"/>
</dbReference>
<evidence type="ECO:0000313" key="3">
    <source>
        <dbReference type="Proteomes" id="UP000285523"/>
    </source>
</evidence>
<dbReference type="Proteomes" id="UP000285523">
    <property type="component" value="Unassembled WGS sequence"/>
</dbReference>
<keyword evidence="1" id="KW-0472">Membrane</keyword>
<protein>
    <submittedName>
        <fullName evidence="2">Uncharacterized protein</fullName>
    </submittedName>
</protein>
<dbReference type="AlphaFoldDB" id="A0A418V364"/>
<feature type="transmembrane region" description="Helical" evidence="1">
    <location>
        <begin position="12"/>
        <end position="43"/>
    </location>
</feature>
<sequence length="84" mass="8949">MSKTSAPTARQIAWPSVVTVISAAILIGAEVFGAAFAGGWALAILFGLDDMSTHILQAVLFVLGVVVMAAFIRNAQRIEPFFKR</sequence>
<organism evidence="2 3">
    <name type="scientific">Rhodopseudomonas palustris</name>
    <dbReference type="NCBI Taxonomy" id="1076"/>
    <lineage>
        <taxon>Bacteria</taxon>
        <taxon>Pseudomonadati</taxon>
        <taxon>Pseudomonadota</taxon>
        <taxon>Alphaproteobacteria</taxon>
        <taxon>Hyphomicrobiales</taxon>
        <taxon>Nitrobacteraceae</taxon>
        <taxon>Rhodopseudomonas</taxon>
    </lineage>
</organism>
<feature type="transmembrane region" description="Helical" evidence="1">
    <location>
        <begin position="55"/>
        <end position="75"/>
    </location>
</feature>
<gene>
    <name evidence="2" type="ORF">D4Q52_17055</name>
</gene>
<evidence type="ECO:0000256" key="1">
    <source>
        <dbReference type="SAM" id="Phobius"/>
    </source>
</evidence>
<dbReference type="OrthoDB" id="8450960at2"/>
<accession>A0A418V364</accession>
<keyword evidence="1" id="KW-0812">Transmembrane</keyword>
<comment type="caution">
    <text evidence="2">The sequence shown here is derived from an EMBL/GenBank/DDBJ whole genome shotgun (WGS) entry which is preliminary data.</text>
</comment>
<keyword evidence="1" id="KW-1133">Transmembrane helix</keyword>
<dbReference type="EMBL" id="QYYD01000017">
    <property type="protein sequence ID" value="RJF70512.1"/>
    <property type="molecule type" value="Genomic_DNA"/>
</dbReference>
<proteinExistence type="predicted"/>
<evidence type="ECO:0000313" key="2">
    <source>
        <dbReference type="EMBL" id="RJF70512.1"/>
    </source>
</evidence>
<name>A0A418V364_RHOPL</name>
<reference evidence="2 3" key="1">
    <citation type="submission" date="2018-09" db="EMBL/GenBank/DDBJ databases">
        <title>Draft genome sequence of Rhodopseudomonas palustris 2.1.18.</title>
        <authorList>
            <person name="Robertson S.L."/>
            <person name="Meyer T.E."/>
            <person name="Kyndt J.A."/>
        </authorList>
    </citation>
    <scope>NUCLEOTIDE SEQUENCE [LARGE SCALE GENOMIC DNA]</scope>
    <source>
        <strain evidence="2 3">2.1.18</strain>
    </source>
</reference>